<feature type="non-terminal residue" evidence="1">
    <location>
        <position position="27"/>
    </location>
</feature>
<accession>A0A382AC08</accession>
<evidence type="ECO:0000313" key="1">
    <source>
        <dbReference type="EMBL" id="SVA98914.1"/>
    </source>
</evidence>
<dbReference type="EMBL" id="UINC01024715">
    <property type="protein sequence ID" value="SVA98914.1"/>
    <property type="molecule type" value="Genomic_DNA"/>
</dbReference>
<proteinExistence type="predicted"/>
<organism evidence="1">
    <name type="scientific">marine metagenome</name>
    <dbReference type="NCBI Taxonomy" id="408172"/>
    <lineage>
        <taxon>unclassified sequences</taxon>
        <taxon>metagenomes</taxon>
        <taxon>ecological metagenomes</taxon>
    </lineage>
</organism>
<reference evidence="1" key="1">
    <citation type="submission" date="2018-05" db="EMBL/GenBank/DDBJ databases">
        <authorList>
            <person name="Lanie J.A."/>
            <person name="Ng W.-L."/>
            <person name="Kazmierczak K.M."/>
            <person name="Andrzejewski T.M."/>
            <person name="Davidsen T.M."/>
            <person name="Wayne K.J."/>
            <person name="Tettelin H."/>
            <person name="Glass J.I."/>
            <person name="Rusch D."/>
            <person name="Podicherti R."/>
            <person name="Tsui H.-C.T."/>
            <person name="Winkler M.E."/>
        </authorList>
    </citation>
    <scope>NUCLEOTIDE SEQUENCE</scope>
</reference>
<dbReference type="AlphaFoldDB" id="A0A382AC08"/>
<name>A0A382AC08_9ZZZZ</name>
<sequence>MLASLYINLYLVFRFRQTHTDCSAYGD</sequence>
<protein>
    <submittedName>
        <fullName evidence="1">Uncharacterized protein</fullName>
    </submittedName>
</protein>
<gene>
    <name evidence="1" type="ORF">METZ01_LOCUS151768</name>
</gene>